<evidence type="ECO:0000259" key="1">
    <source>
        <dbReference type="PROSITE" id="PS51707"/>
    </source>
</evidence>
<dbReference type="Proteomes" id="UP001597109">
    <property type="component" value="Unassembled WGS sequence"/>
</dbReference>
<dbReference type="InterPro" id="IPR033469">
    <property type="entry name" value="CYTH-like_dom_sf"/>
</dbReference>
<protein>
    <submittedName>
        <fullName evidence="2">CYTH domain-containing protein</fullName>
    </submittedName>
</protein>
<organism evidence="2 3">
    <name type="scientific">Metaplanococcus flavidus</name>
    <dbReference type="NCBI Taxonomy" id="569883"/>
    <lineage>
        <taxon>Bacteria</taxon>
        <taxon>Bacillati</taxon>
        <taxon>Bacillota</taxon>
        <taxon>Bacilli</taxon>
        <taxon>Bacillales</taxon>
        <taxon>Caryophanaceae</taxon>
        <taxon>Metaplanococcus</taxon>
    </lineage>
</organism>
<dbReference type="Gene3D" id="2.40.320.10">
    <property type="entry name" value="Hypothetical Protein Pfu-838710-001"/>
    <property type="match status" value="1"/>
</dbReference>
<comment type="caution">
    <text evidence="2">The sequence shown here is derived from an EMBL/GenBank/DDBJ whole genome shotgun (WGS) entry which is preliminary data.</text>
</comment>
<dbReference type="InterPro" id="IPR023577">
    <property type="entry name" value="CYTH_domain"/>
</dbReference>
<feature type="domain" description="CYTH" evidence="1">
    <location>
        <begin position="5"/>
        <end position="193"/>
    </location>
</feature>
<dbReference type="SUPFAM" id="SSF55154">
    <property type="entry name" value="CYTH-like phosphatases"/>
    <property type="match status" value="1"/>
</dbReference>
<dbReference type="SMART" id="SM01118">
    <property type="entry name" value="CYTH"/>
    <property type="match status" value="1"/>
</dbReference>
<gene>
    <name evidence="2" type="ORF">ACFQ1X_07020</name>
</gene>
<dbReference type="PANTHER" id="PTHR34948">
    <property type="entry name" value="OS08G0299200 PROTEIN"/>
    <property type="match status" value="1"/>
</dbReference>
<accession>A0ABW3LB94</accession>
<reference evidence="3" key="1">
    <citation type="journal article" date="2019" name="Int. J. Syst. Evol. Microbiol.">
        <title>The Global Catalogue of Microorganisms (GCM) 10K type strain sequencing project: providing services to taxonomists for standard genome sequencing and annotation.</title>
        <authorList>
            <consortium name="The Broad Institute Genomics Platform"/>
            <consortium name="The Broad Institute Genome Sequencing Center for Infectious Disease"/>
            <person name="Wu L."/>
            <person name="Ma J."/>
        </authorList>
    </citation>
    <scope>NUCLEOTIDE SEQUENCE [LARGE SCALE GENOMIC DNA]</scope>
    <source>
        <strain evidence="3">CCUG 56756</strain>
    </source>
</reference>
<evidence type="ECO:0000313" key="3">
    <source>
        <dbReference type="Proteomes" id="UP001597109"/>
    </source>
</evidence>
<dbReference type="CDD" id="cd07762">
    <property type="entry name" value="CYTH-like_Pase_1"/>
    <property type="match status" value="1"/>
</dbReference>
<dbReference type="InterPro" id="IPR009195">
    <property type="entry name" value="Uncharacterised_YjbK"/>
</dbReference>
<evidence type="ECO:0000313" key="2">
    <source>
        <dbReference type="EMBL" id="MFD1031184.1"/>
    </source>
</evidence>
<keyword evidence="3" id="KW-1185">Reference proteome</keyword>
<dbReference type="EMBL" id="JBHTKI010000008">
    <property type="protein sequence ID" value="MFD1031184.1"/>
    <property type="molecule type" value="Genomic_DNA"/>
</dbReference>
<dbReference type="Pfam" id="PF01928">
    <property type="entry name" value="CYTH"/>
    <property type="match status" value="1"/>
</dbReference>
<sequence>MMTKELEIEFKNLLTEEEYLELMDRFGYSAEDAHTQVNHYFDTTDFKLRDRRSALRIRQKGATYECTLKTPADNGFYEITDKLDSQQVEEIFEKRSFPAPEVAAALKEMGLGSDALALLGSLTTHRIEFPYESGLLVLDHSEYLATEDFEIEYEVSDFEAGKQRFQAFLRDFEIPFRSTDKKISRFMNAAKKGINTNKIIE</sequence>
<proteinExistence type="predicted"/>
<dbReference type="PROSITE" id="PS51707">
    <property type="entry name" value="CYTH"/>
    <property type="match status" value="1"/>
</dbReference>
<name>A0ABW3LB94_9BACL</name>
<dbReference type="PIRSF" id="PIRSF012526">
    <property type="entry name" value="CYTH_UCP012526"/>
    <property type="match status" value="1"/>
</dbReference>
<dbReference type="PANTHER" id="PTHR34948:SF2">
    <property type="entry name" value="TRIPHOSPHATE TUNNEL METALLOENZYME 3"/>
    <property type="match status" value="1"/>
</dbReference>